<protein>
    <submittedName>
        <fullName evidence="2">Nucleoside-diphosphate-sugar epimerase</fullName>
    </submittedName>
</protein>
<accession>A0A1H6AJG5</accession>
<evidence type="ECO:0000313" key="4">
    <source>
        <dbReference type="Proteomes" id="UP000199690"/>
    </source>
</evidence>
<dbReference type="InterPro" id="IPR051783">
    <property type="entry name" value="NAD(P)-dependent_oxidoreduct"/>
</dbReference>
<dbReference type="GO" id="GO:0004029">
    <property type="term" value="F:aldehyde dehydrogenase (NAD+) activity"/>
    <property type="evidence" value="ECO:0007669"/>
    <property type="project" value="TreeGrafter"/>
</dbReference>
<dbReference type="RefSeq" id="WP_093356841.1">
    <property type="nucleotide sequence ID" value="NZ_FNVB01000003.1"/>
</dbReference>
<evidence type="ECO:0000313" key="5">
    <source>
        <dbReference type="Proteomes" id="UP000236729"/>
    </source>
</evidence>
<dbReference type="EMBL" id="FOME01000012">
    <property type="protein sequence ID" value="SFE58510.1"/>
    <property type="molecule type" value="Genomic_DNA"/>
</dbReference>
<name>A0A1H6AJG5_9PSEU</name>
<evidence type="ECO:0000313" key="3">
    <source>
        <dbReference type="EMBL" id="SFE58510.1"/>
    </source>
</evidence>
<proteinExistence type="predicted"/>
<evidence type="ECO:0000259" key="1">
    <source>
        <dbReference type="Pfam" id="PF01370"/>
    </source>
</evidence>
<reference evidence="4 5" key="2">
    <citation type="submission" date="2016-10" db="EMBL/GenBank/DDBJ databases">
        <authorList>
            <person name="Varghese N."/>
            <person name="Submissions S."/>
        </authorList>
    </citation>
    <scope>NUCLEOTIDE SEQUENCE [LARGE SCALE GENOMIC DNA]</scope>
    <source>
        <strain evidence="5">ATCC 20501</strain>
        <strain evidence="3 4">CGMCC 4.3529</strain>
    </source>
</reference>
<dbReference type="GO" id="GO:0005737">
    <property type="term" value="C:cytoplasm"/>
    <property type="evidence" value="ECO:0007669"/>
    <property type="project" value="TreeGrafter"/>
</dbReference>
<keyword evidence="4" id="KW-1185">Reference proteome</keyword>
<dbReference type="PANTHER" id="PTHR48079">
    <property type="entry name" value="PROTEIN YEEZ"/>
    <property type="match status" value="1"/>
</dbReference>
<dbReference type="Pfam" id="PF01370">
    <property type="entry name" value="Epimerase"/>
    <property type="match status" value="1"/>
</dbReference>
<reference evidence="2" key="1">
    <citation type="submission" date="2016-10" db="EMBL/GenBank/DDBJ databases">
        <authorList>
            <person name="de Groot N.N."/>
        </authorList>
    </citation>
    <scope>NUCLEOTIDE SEQUENCE [LARGE SCALE GENOMIC DNA]</scope>
    <source>
        <strain evidence="2">ATCC 20501</strain>
    </source>
</reference>
<accession>A0A1I2BT85</accession>
<dbReference type="SMR" id="A0A1H6AJG5"/>
<dbReference type="Proteomes" id="UP000236729">
    <property type="component" value="Unassembled WGS sequence"/>
</dbReference>
<dbReference type="SUPFAM" id="SSF51735">
    <property type="entry name" value="NAD(P)-binding Rossmann-fold domains"/>
    <property type="match status" value="1"/>
</dbReference>
<evidence type="ECO:0000313" key="2">
    <source>
        <dbReference type="EMBL" id="SEG48848.1"/>
    </source>
</evidence>
<gene>
    <name evidence="2" type="ORF">SAMN02982929_02361</name>
    <name evidence="3" type="ORF">SAMN05216506_112195</name>
</gene>
<dbReference type="InterPro" id="IPR001509">
    <property type="entry name" value="Epimerase_deHydtase"/>
</dbReference>
<sequence>MKVLLAGATGAIGKPLLTALADAGHEVTAIIRNPANRGVVRQRGAVPVVADVMDRGGLLRAVEGMRLDVVMHQATAMRNAGLRIREDDPTKALRGPGTEHLLAAARVVGARRFVTQSLITGYGYHDFSDRVLTEDDEFGRLFGNAGDPVVETSVATEQQTFNAEGIEGIALRYGLFYGPEAFSDMFADLLRKRVPLLPRGKTGGTCLIHVQDAAEAAVAAMERGEPGNAYNVVDDAPVGWRDFIGTVAEAHGTPRPISLPAWAFRRMVPYLGCQMIDTTLRVSHEKATRELGWKPRFPDLRSGLGLA</sequence>
<dbReference type="InterPro" id="IPR036291">
    <property type="entry name" value="NAD(P)-bd_dom_sf"/>
</dbReference>
<feature type="domain" description="NAD-dependent epimerase/dehydratase" evidence="1">
    <location>
        <begin position="3"/>
        <end position="232"/>
    </location>
</feature>
<dbReference type="PANTHER" id="PTHR48079:SF6">
    <property type="entry name" value="NAD(P)-BINDING DOMAIN-CONTAINING PROTEIN-RELATED"/>
    <property type="match status" value="1"/>
</dbReference>
<organism evidence="2 5">
    <name type="scientific">Saccharopolyspora kobensis</name>
    <dbReference type="NCBI Taxonomy" id="146035"/>
    <lineage>
        <taxon>Bacteria</taxon>
        <taxon>Bacillati</taxon>
        <taxon>Actinomycetota</taxon>
        <taxon>Actinomycetes</taxon>
        <taxon>Pseudonocardiales</taxon>
        <taxon>Pseudonocardiaceae</taxon>
        <taxon>Saccharopolyspora</taxon>
    </lineage>
</organism>
<dbReference type="EMBL" id="FNVB01000003">
    <property type="protein sequence ID" value="SEG48848.1"/>
    <property type="molecule type" value="Genomic_DNA"/>
</dbReference>
<dbReference type="AlphaFoldDB" id="A0A1H6AJG5"/>
<dbReference type="Proteomes" id="UP000199690">
    <property type="component" value="Unassembled WGS sequence"/>
</dbReference>
<dbReference type="Gene3D" id="3.40.50.720">
    <property type="entry name" value="NAD(P)-binding Rossmann-like Domain"/>
    <property type="match status" value="1"/>
</dbReference>